<dbReference type="EMBL" id="AE016827">
    <property type="protein sequence ID" value="AAU37872.1"/>
    <property type="molecule type" value="Genomic_DNA"/>
</dbReference>
<reference evidence="6 7" key="1">
    <citation type="journal article" date="2004" name="Nat. Biotechnol.">
        <title>The genome sequence of the capnophilic rumen bacterium Mannheimia succiniciproducens.</title>
        <authorList>
            <person name="Hong S.H."/>
            <person name="Kim J.S."/>
            <person name="Lee S.Y."/>
            <person name="In Y.H."/>
            <person name="Choi S.S."/>
            <person name="Rih J.-K."/>
            <person name="Kim C.H."/>
            <person name="Jeong H."/>
            <person name="Hur C.G."/>
            <person name="Kim J.J."/>
        </authorList>
    </citation>
    <scope>NUCLEOTIDE SEQUENCE [LARGE SCALE GENOMIC DNA]</scope>
    <source>
        <strain evidence="7">KCTC 0769BP / MBEL55E</strain>
    </source>
</reference>
<dbReference type="GO" id="GO:0005829">
    <property type="term" value="C:cytosol"/>
    <property type="evidence" value="ECO:0007669"/>
    <property type="project" value="TreeGrafter"/>
</dbReference>
<keyword evidence="1 4" id="KW-0489">Methyltransferase</keyword>
<dbReference type="eggNOG" id="COG2890">
    <property type="taxonomic scope" value="Bacteria"/>
</dbReference>
<dbReference type="CDD" id="cd02440">
    <property type="entry name" value="AdoMet_MTases"/>
    <property type="match status" value="1"/>
</dbReference>
<dbReference type="NCBIfam" id="TIGR00536">
    <property type="entry name" value="hemK_fam"/>
    <property type="match status" value="1"/>
</dbReference>
<dbReference type="SUPFAM" id="SSF53335">
    <property type="entry name" value="S-adenosyl-L-methionine-dependent methyltransferases"/>
    <property type="match status" value="1"/>
</dbReference>
<dbReference type="Pfam" id="PF05175">
    <property type="entry name" value="MTS"/>
    <property type="match status" value="1"/>
</dbReference>
<dbReference type="PANTHER" id="PTHR47806:SF1">
    <property type="entry name" value="RIBOSOMAL PROTEIN UL3 GLUTAMINE METHYLTRANSFERASE"/>
    <property type="match status" value="1"/>
</dbReference>
<dbReference type="Gene3D" id="1.10.8.10">
    <property type="entry name" value="DNA helicase RuvA subunit, C-terminal domain"/>
    <property type="match status" value="1"/>
</dbReference>
<comment type="function">
    <text evidence="4">Methylates ribosomal protein uL3 on a specific glutamine residue.</text>
</comment>
<proteinExistence type="inferred from homology"/>
<evidence type="ECO:0000256" key="1">
    <source>
        <dbReference type="ARBA" id="ARBA00022603"/>
    </source>
</evidence>
<evidence type="ECO:0000259" key="5">
    <source>
        <dbReference type="Pfam" id="PF05175"/>
    </source>
</evidence>
<dbReference type="NCBIfam" id="TIGR03533">
    <property type="entry name" value="L3_gln_methyl"/>
    <property type="match status" value="1"/>
</dbReference>
<dbReference type="HAMAP" id="MF_02125">
    <property type="entry name" value="L3_methyltr_PrmB"/>
    <property type="match status" value="1"/>
</dbReference>
<dbReference type="InterPro" id="IPR004556">
    <property type="entry name" value="HemK-like"/>
</dbReference>
<protein>
    <recommendedName>
        <fullName evidence="4">Ribosomal protein uL3 glutamine methyltransferase</fullName>
        <shortName evidence="4">uL3 MTase</shortName>
        <ecNumber evidence="4">2.1.1.298</ecNumber>
    </recommendedName>
    <alternativeName>
        <fullName evidence="4">N5-glutamine methyltransferase PrmB</fullName>
    </alternativeName>
</protein>
<dbReference type="GO" id="GO:0036009">
    <property type="term" value="F:protein-glutamine N-methyltransferase activity"/>
    <property type="evidence" value="ECO:0007669"/>
    <property type="project" value="UniProtKB-UniRule"/>
</dbReference>
<comment type="catalytic activity">
    <reaction evidence="4">
        <text>L-glutaminyl-[ribosomal protein uL3] + S-adenosyl-L-methionine = N(5)-methyl-L-glutaminyl-[ribosomal protein uL3] + S-adenosyl-L-homocysteine + H(+)</text>
        <dbReference type="Rhea" id="RHEA:45020"/>
        <dbReference type="Rhea" id="RHEA-COMP:11063"/>
        <dbReference type="Rhea" id="RHEA-COMP:11064"/>
        <dbReference type="ChEBI" id="CHEBI:15378"/>
        <dbReference type="ChEBI" id="CHEBI:30011"/>
        <dbReference type="ChEBI" id="CHEBI:57856"/>
        <dbReference type="ChEBI" id="CHEBI:59789"/>
        <dbReference type="ChEBI" id="CHEBI:61891"/>
        <dbReference type="EC" id="2.1.1.298"/>
    </reaction>
</comment>
<evidence type="ECO:0000256" key="2">
    <source>
        <dbReference type="ARBA" id="ARBA00022679"/>
    </source>
</evidence>
<gene>
    <name evidence="6" type="primary">hemK</name>
    <name evidence="4" type="synonym">prmB</name>
    <name evidence="6" type="ordered locus">MS1265</name>
</gene>
<dbReference type="PANTHER" id="PTHR47806">
    <property type="entry name" value="50S RIBOSOMAL PROTEIN L3 GLUTAMINE METHYLTRANSFERASE"/>
    <property type="match status" value="1"/>
</dbReference>
<dbReference type="Proteomes" id="UP000000607">
    <property type="component" value="Chromosome"/>
</dbReference>
<evidence type="ECO:0000313" key="6">
    <source>
        <dbReference type="EMBL" id="AAU37872.1"/>
    </source>
</evidence>
<evidence type="ECO:0000256" key="3">
    <source>
        <dbReference type="ARBA" id="ARBA00022691"/>
    </source>
</evidence>
<dbReference type="PIRSF" id="PIRSF037167">
    <property type="entry name" value="Mtase_YfcB_prd"/>
    <property type="match status" value="1"/>
</dbReference>
<sequence>MIAYNIVKLILHRYVLYSHISFHIGIIMTSVTFNQELIDFIQADDITNNLHSIKDYLRWTYSNFNRSDIYYGHGQDNSWDESTQLVLSGLDLPLDLPQELYNANLTQAEKETVINLVIKRLAKRLPVAYLTNSAWFCGLEFYVDERVIIPRSPISALIENRFQGIIVKEPKRILDMCTGSGCIAIACAEQFKEAEVDAVDLSIDALNVAEINIDRYNLSERVFPIQSDLFDNVPADKYDLIVSNPPYVDREDLADMPEEFHYEPEMALGSGVDGLTITKQILANAANYLNDDGVLVCEVGNSMIHLIEQYPDVPFNWVELRNGGVGVFVLTKAQLIAYQTKFTD</sequence>
<dbReference type="InterPro" id="IPR029063">
    <property type="entry name" value="SAM-dependent_MTases_sf"/>
</dbReference>
<dbReference type="InterPro" id="IPR017127">
    <property type="entry name" value="Ribosome_uL3_MTase"/>
</dbReference>
<keyword evidence="2 4" id="KW-0808">Transferase</keyword>
<keyword evidence="3 4" id="KW-0949">S-adenosyl-L-methionine</keyword>
<dbReference type="GO" id="GO:0032259">
    <property type="term" value="P:methylation"/>
    <property type="evidence" value="ECO:0007669"/>
    <property type="project" value="UniProtKB-KW"/>
</dbReference>
<feature type="domain" description="Methyltransferase small" evidence="5">
    <location>
        <begin position="169"/>
        <end position="252"/>
    </location>
</feature>
<dbReference type="STRING" id="221988.MS1265"/>
<dbReference type="AlphaFoldDB" id="Q65T38"/>
<dbReference type="GO" id="GO:0003676">
    <property type="term" value="F:nucleic acid binding"/>
    <property type="evidence" value="ECO:0007669"/>
    <property type="project" value="InterPro"/>
</dbReference>
<keyword evidence="7" id="KW-1185">Reference proteome</keyword>
<comment type="similarity">
    <text evidence="4">Belongs to the protein N5-glutamine methyltransferase family. PrmB subfamily.</text>
</comment>
<name>Q65T38_MANSM</name>
<dbReference type="Gene3D" id="3.40.50.150">
    <property type="entry name" value="Vaccinia Virus protein VP39"/>
    <property type="match status" value="1"/>
</dbReference>
<dbReference type="InterPro" id="IPR007848">
    <property type="entry name" value="Small_mtfrase_dom"/>
</dbReference>
<dbReference type="PROSITE" id="PS00092">
    <property type="entry name" value="N6_MTASE"/>
    <property type="match status" value="1"/>
</dbReference>
<evidence type="ECO:0000256" key="4">
    <source>
        <dbReference type="HAMAP-Rule" id="MF_02125"/>
    </source>
</evidence>
<dbReference type="InterPro" id="IPR002052">
    <property type="entry name" value="DNA_methylase_N6_adenine_CS"/>
</dbReference>
<evidence type="ECO:0000313" key="7">
    <source>
        <dbReference type="Proteomes" id="UP000000607"/>
    </source>
</evidence>
<dbReference type="KEGG" id="msu:MS1265"/>
<dbReference type="EC" id="2.1.1.298" evidence="4"/>
<dbReference type="HOGENOM" id="CLU_018398_5_1_6"/>
<dbReference type="FunFam" id="3.40.50.150:FF:000042">
    <property type="entry name" value="50S ribosomal protein L3 glutamine methyltransferase"/>
    <property type="match status" value="1"/>
</dbReference>
<organism evidence="6 7">
    <name type="scientific">Mannheimia succiniciproducens (strain KCTC 0769BP / MBEL55E)</name>
    <dbReference type="NCBI Taxonomy" id="221988"/>
    <lineage>
        <taxon>Bacteria</taxon>
        <taxon>Pseudomonadati</taxon>
        <taxon>Pseudomonadota</taxon>
        <taxon>Gammaproteobacteria</taxon>
        <taxon>Pasteurellales</taxon>
        <taxon>Pasteurellaceae</taxon>
        <taxon>Basfia</taxon>
    </lineage>
</organism>
<accession>Q65T38</accession>